<dbReference type="AlphaFoldDB" id="A0A9D4IKF7"/>
<sequence>MQGSTGHEPADKPRSNSSNPACAANTLPATPARHHRPSRRSAVQMALNTIRCVW</sequence>
<comment type="caution">
    <text evidence="2">The sequence shown here is derived from an EMBL/GenBank/DDBJ whole genome shotgun (WGS) entry which is preliminary data.</text>
</comment>
<keyword evidence="3" id="KW-1185">Reference proteome</keyword>
<gene>
    <name evidence="2" type="ORF">DPMN_180403</name>
</gene>
<organism evidence="2 3">
    <name type="scientific">Dreissena polymorpha</name>
    <name type="common">Zebra mussel</name>
    <name type="synonym">Mytilus polymorpha</name>
    <dbReference type="NCBI Taxonomy" id="45954"/>
    <lineage>
        <taxon>Eukaryota</taxon>
        <taxon>Metazoa</taxon>
        <taxon>Spiralia</taxon>
        <taxon>Lophotrochozoa</taxon>
        <taxon>Mollusca</taxon>
        <taxon>Bivalvia</taxon>
        <taxon>Autobranchia</taxon>
        <taxon>Heteroconchia</taxon>
        <taxon>Euheterodonta</taxon>
        <taxon>Imparidentia</taxon>
        <taxon>Neoheterodontei</taxon>
        <taxon>Myida</taxon>
        <taxon>Dreissenoidea</taxon>
        <taxon>Dreissenidae</taxon>
        <taxon>Dreissena</taxon>
    </lineage>
</organism>
<evidence type="ECO:0000256" key="1">
    <source>
        <dbReference type="SAM" id="MobiDB-lite"/>
    </source>
</evidence>
<feature type="region of interest" description="Disordered" evidence="1">
    <location>
        <begin position="1"/>
        <end position="42"/>
    </location>
</feature>
<dbReference type="EMBL" id="JAIWYP010000009">
    <property type="protein sequence ID" value="KAH3778926.1"/>
    <property type="molecule type" value="Genomic_DNA"/>
</dbReference>
<dbReference type="Proteomes" id="UP000828390">
    <property type="component" value="Unassembled WGS sequence"/>
</dbReference>
<name>A0A9D4IKF7_DREPO</name>
<protein>
    <submittedName>
        <fullName evidence="2">Uncharacterized protein</fullName>
    </submittedName>
</protein>
<evidence type="ECO:0000313" key="3">
    <source>
        <dbReference type="Proteomes" id="UP000828390"/>
    </source>
</evidence>
<proteinExistence type="predicted"/>
<accession>A0A9D4IKF7</accession>
<reference evidence="2" key="2">
    <citation type="submission" date="2020-11" db="EMBL/GenBank/DDBJ databases">
        <authorList>
            <person name="McCartney M.A."/>
            <person name="Auch B."/>
            <person name="Kono T."/>
            <person name="Mallez S."/>
            <person name="Becker A."/>
            <person name="Gohl D.M."/>
            <person name="Silverstein K.A.T."/>
            <person name="Koren S."/>
            <person name="Bechman K.B."/>
            <person name="Herman A."/>
            <person name="Abrahante J.E."/>
            <person name="Garbe J."/>
        </authorList>
    </citation>
    <scope>NUCLEOTIDE SEQUENCE</scope>
    <source>
        <strain evidence="2">Duluth1</strain>
        <tissue evidence="2">Whole animal</tissue>
    </source>
</reference>
<evidence type="ECO:0000313" key="2">
    <source>
        <dbReference type="EMBL" id="KAH3778926.1"/>
    </source>
</evidence>
<reference evidence="2" key="1">
    <citation type="journal article" date="2019" name="bioRxiv">
        <title>The Genome of the Zebra Mussel, Dreissena polymorpha: A Resource for Invasive Species Research.</title>
        <authorList>
            <person name="McCartney M.A."/>
            <person name="Auch B."/>
            <person name="Kono T."/>
            <person name="Mallez S."/>
            <person name="Zhang Y."/>
            <person name="Obille A."/>
            <person name="Becker A."/>
            <person name="Abrahante J.E."/>
            <person name="Garbe J."/>
            <person name="Badalamenti J.P."/>
            <person name="Herman A."/>
            <person name="Mangelson H."/>
            <person name="Liachko I."/>
            <person name="Sullivan S."/>
            <person name="Sone E.D."/>
            <person name="Koren S."/>
            <person name="Silverstein K.A.T."/>
            <person name="Beckman K.B."/>
            <person name="Gohl D.M."/>
        </authorList>
    </citation>
    <scope>NUCLEOTIDE SEQUENCE</scope>
    <source>
        <strain evidence="2">Duluth1</strain>
        <tissue evidence="2">Whole animal</tissue>
    </source>
</reference>